<organism evidence="1">
    <name type="scientific">mine drainage metagenome</name>
    <dbReference type="NCBI Taxonomy" id="410659"/>
    <lineage>
        <taxon>unclassified sequences</taxon>
        <taxon>metagenomes</taxon>
        <taxon>ecological metagenomes</taxon>
    </lineage>
</organism>
<protein>
    <submittedName>
        <fullName evidence="1">Uncharacterized protein</fullName>
    </submittedName>
</protein>
<evidence type="ECO:0000313" key="1">
    <source>
        <dbReference type="EMBL" id="OIQ70080.1"/>
    </source>
</evidence>
<dbReference type="EMBL" id="MLJW01004377">
    <property type="protein sequence ID" value="OIQ70080.1"/>
    <property type="molecule type" value="Genomic_DNA"/>
</dbReference>
<reference evidence="1" key="1">
    <citation type="submission" date="2016-10" db="EMBL/GenBank/DDBJ databases">
        <title>Sequence of Gallionella enrichment culture.</title>
        <authorList>
            <person name="Poehlein A."/>
            <person name="Muehling M."/>
            <person name="Daniel R."/>
        </authorList>
    </citation>
    <scope>NUCLEOTIDE SEQUENCE</scope>
</reference>
<name>A0A1J5PH22_9ZZZZ</name>
<dbReference type="AntiFam" id="ANF00095">
    <property type="entry name" value="Shadow ORF (opposite ABC transporters)"/>
</dbReference>
<sequence>MRDFIQFEIVQDFVNALVERGLAAAHPGKFQRVADDVAVGAGMGADPNIVEHGKIWKQGDVLEGAADADFRDPVRWPPQDTLALQLNIARARLVESAQAVEERGLAGAVGSDQTKDLTLTHVERYAVQRNDAPEHDADVANRKQRRCSRRRWGLRHLAPHRSIIGPERPRQHVGSYR</sequence>
<comment type="caution">
    <text evidence="1">The sequence shown here is derived from an EMBL/GenBank/DDBJ whole genome shotgun (WGS) entry which is preliminary data.</text>
</comment>
<proteinExistence type="predicted"/>
<gene>
    <name evidence="1" type="ORF">GALL_483130</name>
</gene>
<accession>A0A1J5PH22</accession>
<dbReference type="AlphaFoldDB" id="A0A1J5PH22"/>